<name>A0A9D1W6C0_9SPHI</name>
<evidence type="ECO:0000313" key="4">
    <source>
        <dbReference type="EMBL" id="HIX53450.1"/>
    </source>
</evidence>
<dbReference type="AlphaFoldDB" id="A0A9D1W6C0"/>
<evidence type="ECO:0000256" key="3">
    <source>
        <dbReference type="ARBA" id="ARBA00023237"/>
    </source>
</evidence>
<feature type="non-terminal residue" evidence="4">
    <location>
        <position position="1"/>
    </location>
</feature>
<dbReference type="Gene3D" id="2.40.170.20">
    <property type="entry name" value="TonB-dependent receptor, beta-barrel domain"/>
    <property type="match status" value="1"/>
</dbReference>
<organism evidence="4 5">
    <name type="scientific">Candidatus Sphingobacterium stercoripullorum</name>
    <dbReference type="NCBI Taxonomy" id="2838759"/>
    <lineage>
        <taxon>Bacteria</taxon>
        <taxon>Pseudomonadati</taxon>
        <taxon>Bacteroidota</taxon>
        <taxon>Sphingobacteriia</taxon>
        <taxon>Sphingobacteriales</taxon>
        <taxon>Sphingobacteriaceae</taxon>
        <taxon>Sphingobacterium</taxon>
    </lineage>
</organism>
<dbReference type="NCBIfam" id="TIGR04056">
    <property type="entry name" value="OMP_RagA_SusC"/>
    <property type="match status" value="1"/>
</dbReference>
<keyword evidence="2" id="KW-0472">Membrane</keyword>
<reference evidence="4" key="1">
    <citation type="journal article" date="2021" name="PeerJ">
        <title>Extensive microbial diversity within the chicken gut microbiome revealed by metagenomics and culture.</title>
        <authorList>
            <person name="Gilroy R."/>
            <person name="Ravi A."/>
            <person name="Getino M."/>
            <person name="Pursley I."/>
            <person name="Horton D.L."/>
            <person name="Alikhan N.F."/>
            <person name="Baker D."/>
            <person name="Gharbi K."/>
            <person name="Hall N."/>
            <person name="Watson M."/>
            <person name="Adriaenssens E.M."/>
            <person name="Foster-Nyarko E."/>
            <person name="Jarju S."/>
            <person name="Secka A."/>
            <person name="Antonio M."/>
            <person name="Oren A."/>
            <person name="Chaudhuri R.R."/>
            <person name="La Ragione R."/>
            <person name="Hildebrand F."/>
            <person name="Pallen M.J."/>
        </authorList>
    </citation>
    <scope>NUCLEOTIDE SEQUENCE</scope>
    <source>
        <strain evidence="4">1719</strain>
    </source>
</reference>
<dbReference type="Proteomes" id="UP000824156">
    <property type="component" value="Unassembled WGS sequence"/>
</dbReference>
<dbReference type="EMBL" id="DXEZ01000006">
    <property type="protein sequence ID" value="HIX53450.1"/>
    <property type="molecule type" value="Genomic_DNA"/>
</dbReference>
<dbReference type="GO" id="GO:0009279">
    <property type="term" value="C:cell outer membrane"/>
    <property type="evidence" value="ECO:0007669"/>
    <property type="project" value="UniProtKB-SubCell"/>
</dbReference>
<gene>
    <name evidence="4" type="ORF">H9853_00350</name>
</gene>
<comment type="caution">
    <text evidence="4">The sequence shown here is derived from an EMBL/GenBank/DDBJ whole genome shotgun (WGS) entry which is preliminary data.</text>
</comment>
<protein>
    <submittedName>
        <fullName evidence="4">SusC/RagA family TonB-linked outer membrane protein</fullName>
    </submittedName>
</protein>
<reference evidence="4" key="2">
    <citation type="submission" date="2021-04" db="EMBL/GenBank/DDBJ databases">
        <authorList>
            <person name="Gilroy R."/>
        </authorList>
    </citation>
    <scope>NUCLEOTIDE SEQUENCE</scope>
    <source>
        <strain evidence="4">1719</strain>
    </source>
</reference>
<dbReference type="InterPro" id="IPR036942">
    <property type="entry name" value="Beta-barrel_TonB_sf"/>
</dbReference>
<dbReference type="InterPro" id="IPR023996">
    <property type="entry name" value="TonB-dep_OMP_SusC/RagA"/>
</dbReference>
<sequence length="696" mass="80081">SIRGGSEKSRYFASLGSSTQDGIYKQSATKFNRHNARINLDVNIGEYFDVRLDLAGRLENRNYPPRSAGSIFRAAMRGRPNEAAVWPNGLPGPDIEYGDNPVVTSTNEIGYDRHDRWVLNGTVGATFRVPGVDGLSLDATFGMDKMLNFQKRWTKPWTLYTLDGFDSEGEPILSGAQRGVSDPELYEKFYQDQYITMNFRAIYEKQFGDHNLNTFLAVEQIENVGDELEGARKYFMSSAIDQLFAGGDLERSITGSGYEIARRNYFGRISYNFAEKYLLDFNWRVDGSQRFPKESRFGFFPGLGVGYVLSNEDYWMDIAPWVNHFKIRASYGQLGSDLVPNFQYLSTFKYDGSVMWGDELQKAIVQSRTPNPNIRWEKSENYNIGIEAEFGEGKWSFEADWFKNNRSNILTQRSASMPLYVGFDLPDENIGTSTNQGVEGVLSYKNNFGDFIINASVNAMYARNKLTYWDETPGAPDYQRSTGKTFDAPLFYEAIGIFKDQEHVDSYPHISGARPGDIIFKDVNGDGVIDDLDRIRYDYTEYPRWIYGMNLAFGYKQFDLTLLFQGAAGARQYLRTESGLIGNFPLEFVEDRWTEDNIDASWPRAYDRDREYWVNRENTFWWWKTDFLRLKTVDFGYTLPQELTRKISINNLRIFFSGQNLLTFSKVKFFDPEVPRGSGQYYPQTKIYNLGVSLTF</sequence>
<comment type="subcellular location">
    <subcellularLocation>
        <location evidence="1">Cell outer membrane</location>
    </subcellularLocation>
</comment>
<evidence type="ECO:0000313" key="5">
    <source>
        <dbReference type="Proteomes" id="UP000824156"/>
    </source>
</evidence>
<proteinExistence type="predicted"/>
<keyword evidence="3" id="KW-0998">Cell outer membrane</keyword>
<accession>A0A9D1W6C0</accession>
<evidence type="ECO:0000256" key="2">
    <source>
        <dbReference type="ARBA" id="ARBA00023136"/>
    </source>
</evidence>
<dbReference type="SUPFAM" id="SSF56935">
    <property type="entry name" value="Porins"/>
    <property type="match status" value="1"/>
</dbReference>
<evidence type="ECO:0000256" key="1">
    <source>
        <dbReference type="ARBA" id="ARBA00004442"/>
    </source>
</evidence>